<protein>
    <submittedName>
        <fullName evidence="2">Uncharacterized protein LOC107824645</fullName>
    </submittedName>
</protein>
<keyword evidence="1" id="KW-1185">Reference proteome</keyword>
<reference evidence="2" key="2">
    <citation type="submission" date="2025-08" db="UniProtKB">
        <authorList>
            <consortium name="RefSeq"/>
        </authorList>
    </citation>
    <scope>IDENTIFICATION</scope>
    <source>
        <tissue evidence="2">Leaf</tissue>
    </source>
</reference>
<gene>
    <name evidence="2" type="primary">LOC107824645</name>
</gene>
<dbReference type="RefSeq" id="XP_075101971.1">
    <property type="nucleotide sequence ID" value="XM_075245870.1"/>
</dbReference>
<proteinExistence type="predicted"/>
<sequence length="262" mass="29330">MKEFRIHQRIVRQTLLVLYFLLSYNGVQGEKKLSELEDAELEKQLKFLNKPAVKTVKMKSTLSRIKQNSGSSTASPSTTIWPTDGGCLFGTVPIKIITKDDLIRRRRMPLPENVTFDAKLADSNNNIEPKGGYISSQGYKVAIARTPNNPNNKFAGAAMVTSLYNPHVKGQQHSASRLKIQKESDILQVGWRAGKAHCFNTLCPGFVQVNNEIPLDLSYQDTISQRGRNTWEVMMYIDRPMEIGGFNGKEAINKLVSGRKGS</sequence>
<reference evidence="1" key="1">
    <citation type="journal article" date="2014" name="Nat. Commun.">
        <title>The tobacco genome sequence and its comparison with those of tomato and potato.</title>
        <authorList>
            <person name="Sierro N."/>
            <person name="Battey J.N."/>
            <person name="Ouadi S."/>
            <person name="Bakaher N."/>
            <person name="Bovet L."/>
            <person name="Willig A."/>
            <person name="Goepfert S."/>
            <person name="Peitsch M.C."/>
            <person name="Ivanov N.V."/>
        </authorList>
    </citation>
    <scope>NUCLEOTIDE SEQUENCE [LARGE SCALE GENOMIC DNA]</scope>
</reference>
<accession>A0AC58TXN9</accession>
<organism evidence="1 2">
    <name type="scientific">Nicotiana tabacum</name>
    <name type="common">Common tobacco</name>
    <dbReference type="NCBI Taxonomy" id="4097"/>
    <lineage>
        <taxon>Eukaryota</taxon>
        <taxon>Viridiplantae</taxon>
        <taxon>Streptophyta</taxon>
        <taxon>Embryophyta</taxon>
        <taxon>Tracheophyta</taxon>
        <taxon>Spermatophyta</taxon>
        <taxon>Magnoliopsida</taxon>
        <taxon>eudicotyledons</taxon>
        <taxon>Gunneridae</taxon>
        <taxon>Pentapetalae</taxon>
        <taxon>asterids</taxon>
        <taxon>lamiids</taxon>
        <taxon>Solanales</taxon>
        <taxon>Solanaceae</taxon>
        <taxon>Nicotianoideae</taxon>
        <taxon>Nicotianeae</taxon>
        <taxon>Nicotiana</taxon>
    </lineage>
</organism>
<evidence type="ECO:0000313" key="2">
    <source>
        <dbReference type="RefSeq" id="XP_075101971.1"/>
    </source>
</evidence>
<evidence type="ECO:0000313" key="1">
    <source>
        <dbReference type="Proteomes" id="UP000790787"/>
    </source>
</evidence>
<dbReference type="Proteomes" id="UP000790787">
    <property type="component" value="Chromosome 23"/>
</dbReference>
<name>A0AC58TXN9_TOBAC</name>